<dbReference type="InterPro" id="IPR001480">
    <property type="entry name" value="Bulb-type_lectin_dom"/>
</dbReference>
<dbReference type="PROSITE" id="PS50927">
    <property type="entry name" value="BULB_LECTIN"/>
    <property type="match status" value="2"/>
</dbReference>
<evidence type="ECO:0000313" key="5">
    <source>
        <dbReference type="Proteomes" id="UP001329505"/>
    </source>
</evidence>
<dbReference type="RefSeq" id="WP_052062174.1">
    <property type="nucleotide sequence ID" value="NZ_CP009365.1"/>
</dbReference>
<keyword evidence="3" id="KW-0430">Lectin</keyword>
<dbReference type="SUPFAM" id="SSF51110">
    <property type="entry name" value="alpha-D-mannose-specific plant lectins"/>
    <property type="match status" value="2"/>
</dbReference>
<dbReference type="GO" id="GO:0030246">
    <property type="term" value="F:carbohydrate binding"/>
    <property type="evidence" value="ECO:0007669"/>
    <property type="project" value="UniProtKB-KW"/>
</dbReference>
<name>A0A1H9AFI6_9PSED</name>
<sequence length="276" mass="29924">MAGRTRIPFNGVGTSVLPAYQTLSAGQYLLSPNQRFKLLLQGDGNLVIQDGGATVWVANEQQPFSSTIPLRNKKAPLAFYVQYGAFLDDYSRRRVWLTDNSTFTSKDQWNRTHLVLQDDGNIVLVDSLALWNGTPAIPLVPGAIDSLLLAPGSELVQGVVYGAGASKLVFQGDGNLVAYGPNGAATWNAGTQGKGAVRAVFQGDGNLVVYGAGNAVLWHSHTGGHASAVLRLQANGSIAILDEKPVWARFGFQPTYRHIRKINPDQKPIDIWTWHF</sequence>
<feature type="domain" description="Bulb-type lectin" evidence="1">
    <location>
        <begin position="146"/>
        <end position="253"/>
    </location>
</feature>
<evidence type="ECO:0000313" key="4">
    <source>
        <dbReference type="Proteomes" id="UP000199221"/>
    </source>
</evidence>
<dbReference type="EMBL" id="FOEQ01000001">
    <property type="protein sequence ID" value="SEP75486.1"/>
    <property type="molecule type" value="Genomic_DNA"/>
</dbReference>
<dbReference type="InterPro" id="IPR036426">
    <property type="entry name" value="Bulb-type_lectin_dom_sf"/>
</dbReference>
<keyword evidence="5" id="KW-1185">Reference proteome</keyword>
<gene>
    <name evidence="3" type="ORF">SAMN05216230_101394</name>
    <name evidence="2" type="ORF">V0R55_10740</name>
</gene>
<reference evidence="2 5" key="2">
    <citation type="submission" date="2024-01" db="EMBL/GenBank/DDBJ databases">
        <title>Unpublished Manusciprt.</title>
        <authorList>
            <person name="Duman M."/>
            <person name="Valdes E.G."/>
            <person name="Ajmi N."/>
            <person name="Altun S."/>
            <person name="Saticioglu I.B."/>
        </authorList>
    </citation>
    <scope>NUCLEOTIDE SEQUENCE [LARGE SCALE GENOMIC DNA]</scope>
    <source>
        <strain evidence="2 5">139P</strain>
    </source>
</reference>
<dbReference type="AlphaFoldDB" id="A0A1H9AFI6"/>
<dbReference type="Proteomes" id="UP001329505">
    <property type="component" value="Unassembled WGS sequence"/>
</dbReference>
<accession>A0A1H9AFI6</accession>
<dbReference type="Gene3D" id="2.90.10.10">
    <property type="entry name" value="Bulb-type lectin domain"/>
    <property type="match status" value="3"/>
</dbReference>
<evidence type="ECO:0000313" key="2">
    <source>
        <dbReference type="EMBL" id="MEE1880640.1"/>
    </source>
</evidence>
<dbReference type="SMART" id="SM00108">
    <property type="entry name" value="B_lectin"/>
    <property type="match status" value="2"/>
</dbReference>
<dbReference type="Proteomes" id="UP000199221">
    <property type="component" value="Unassembled WGS sequence"/>
</dbReference>
<dbReference type="NCBIfam" id="NF033557">
    <property type="entry name" value="LLB_putidacin"/>
    <property type="match status" value="1"/>
</dbReference>
<proteinExistence type="predicted"/>
<evidence type="ECO:0000259" key="1">
    <source>
        <dbReference type="PROSITE" id="PS50927"/>
    </source>
</evidence>
<feature type="domain" description="Bulb-type lectin" evidence="1">
    <location>
        <begin position="14"/>
        <end position="137"/>
    </location>
</feature>
<reference evidence="3 4" key="1">
    <citation type="submission" date="2016-10" db="EMBL/GenBank/DDBJ databases">
        <authorList>
            <person name="de Groot N.N."/>
        </authorList>
    </citation>
    <scope>NUCLEOTIDE SEQUENCE [LARGE SCALE GENOMIC DNA]</scope>
    <source>
        <strain evidence="3 4">LMG 27941</strain>
    </source>
</reference>
<protein>
    <submittedName>
        <fullName evidence="3">D-mannose binding lectin</fullName>
    </submittedName>
    <submittedName>
        <fullName evidence="2">Putidacin L1 family lectin-like bacteriocin</fullName>
    </submittedName>
</protein>
<dbReference type="EMBL" id="JAZDQQ010000007">
    <property type="protein sequence ID" value="MEE1880640.1"/>
    <property type="molecule type" value="Genomic_DNA"/>
</dbReference>
<organism evidence="3 4">
    <name type="scientific">Pseudomonas soli</name>
    <dbReference type="NCBI Taxonomy" id="1306993"/>
    <lineage>
        <taxon>Bacteria</taxon>
        <taxon>Pseudomonadati</taxon>
        <taxon>Pseudomonadota</taxon>
        <taxon>Gammaproteobacteria</taxon>
        <taxon>Pseudomonadales</taxon>
        <taxon>Pseudomonadaceae</taxon>
        <taxon>Pseudomonas</taxon>
    </lineage>
</organism>
<evidence type="ECO:0000313" key="3">
    <source>
        <dbReference type="EMBL" id="SEP75486.1"/>
    </source>
</evidence>